<evidence type="ECO:0000259" key="1">
    <source>
        <dbReference type="Pfam" id="PF13338"/>
    </source>
</evidence>
<dbReference type="Pfam" id="PF13338">
    <property type="entry name" value="AbiEi_4"/>
    <property type="match status" value="1"/>
</dbReference>
<reference evidence="2" key="1">
    <citation type="submission" date="2024-06" db="EMBL/GenBank/DDBJ databases">
        <title>Biodegradation of dimethachlon by Arthrobacter sp. K5: mechanistic insights and ecological implications.</title>
        <authorList>
            <person name="Hu S."/>
            <person name="Lu P."/>
        </authorList>
    </citation>
    <scope>NUCLEOTIDE SEQUENCE</scope>
    <source>
        <strain evidence="2">K5</strain>
    </source>
</reference>
<dbReference type="RefSeq" id="WP_353711184.1">
    <property type="nucleotide sequence ID" value="NZ_CP159279.1"/>
</dbReference>
<name>A0AAU8EMM1_9MICC</name>
<dbReference type="AlphaFoldDB" id="A0AAU8EMM1"/>
<organism evidence="2">
    <name type="scientific">Arthrobacter sp. K5</name>
    <dbReference type="NCBI Taxonomy" id="2839623"/>
    <lineage>
        <taxon>Bacteria</taxon>
        <taxon>Bacillati</taxon>
        <taxon>Actinomycetota</taxon>
        <taxon>Actinomycetes</taxon>
        <taxon>Micrococcales</taxon>
        <taxon>Micrococcaceae</taxon>
        <taxon>Arthrobacter</taxon>
    </lineage>
</organism>
<gene>
    <name evidence="2" type="ORF">ABRP34_17735</name>
</gene>
<dbReference type="InterPro" id="IPR011335">
    <property type="entry name" value="Restrct_endonuc-II-like"/>
</dbReference>
<dbReference type="EMBL" id="CP159279">
    <property type="protein sequence ID" value="XCH10646.1"/>
    <property type="molecule type" value="Genomic_DNA"/>
</dbReference>
<protein>
    <submittedName>
        <fullName evidence="2">Type IV toxin-antitoxin system AbiEi family antitoxin domain-containing protein</fullName>
    </submittedName>
</protein>
<evidence type="ECO:0000313" key="2">
    <source>
        <dbReference type="EMBL" id="XCH10646.1"/>
    </source>
</evidence>
<proteinExistence type="predicted"/>
<dbReference type="InterPro" id="IPR025159">
    <property type="entry name" value="AbiEi_N"/>
</dbReference>
<sequence length="311" mass="35218">MTQPNPQLPTGKMWRTQELFSAGVHPRAITRLVQSGDLVRPRRGCYVRGTWWNGLKPGTRSRYLIHAHSHGTLTTSAGSFVYSHTSSARLRRLRLWNVDDRIHLTQATCPSRISHGTGVVAHTRTLRRGEIGFVDGLPCTSLERTVVDCCLMFNLRQSVILVDHACRLGADLEALRTYCAELAGRNGVVALRGAVDLADPRAESPGESLTRELLHRLKIEPPEPQYVVHTPLGKHRLDFAWPKKKVALEFDGKAKYFDYQPTGEVLFAERRREKALMEQGWIFVRIEWKDLFNEAEFKYRVLRALGRGAAA</sequence>
<accession>A0AAU8EMM1</accession>
<dbReference type="Gene3D" id="3.40.960.10">
    <property type="entry name" value="VSR Endonuclease"/>
    <property type="match status" value="1"/>
</dbReference>
<dbReference type="SUPFAM" id="SSF52980">
    <property type="entry name" value="Restriction endonuclease-like"/>
    <property type="match status" value="1"/>
</dbReference>
<feature type="domain" description="AbiEi antitoxin N-terminal" evidence="1">
    <location>
        <begin position="15"/>
        <end position="47"/>
    </location>
</feature>